<dbReference type="Proteomes" id="UP000015102">
    <property type="component" value="Unassembled WGS sequence"/>
</dbReference>
<accession>T1GIS7</accession>
<sequence length="63" mass="7329">MYTTSILYLCKMSIRQCQSLKLFVNASPCRKLLAVEIELEVVPPLLTLFRLLNFVIVWISVNR</sequence>
<evidence type="ECO:0000313" key="1">
    <source>
        <dbReference type="EnsemblMetazoa" id="MESCA003362-PA"/>
    </source>
</evidence>
<protein>
    <submittedName>
        <fullName evidence="1">Uncharacterized protein</fullName>
    </submittedName>
</protein>
<keyword evidence="2" id="KW-1185">Reference proteome</keyword>
<dbReference type="HOGENOM" id="CLU_2888333_0_0_1"/>
<dbReference type="EMBL" id="CAQQ02134200">
    <property type="status" value="NOT_ANNOTATED_CDS"/>
    <property type="molecule type" value="Genomic_DNA"/>
</dbReference>
<dbReference type="EMBL" id="CAQQ02134199">
    <property type="status" value="NOT_ANNOTATED_CDS"/>
    <property type="molecule type" value="Genomic_DNA"/>
</dbReference>
<reference evidence="2" key="1">
    <citation type="submission" date="2013-02" db="EMBL/GenBank/DDBJ databases">
        <authorList>
            <person name="Hughes D."/>
        </authorList>
    </citation>
    <scope>NUCLEOTIDE SEQUENCE</scope>
    <source>
        <strain>Durham</strain>
        <strain evidence="2">NC isolate 2 -- Noor lab</strain>
    </source>
</reference>
<reference evidence="1" key="2">
    <citation type="submission" date="2015-06" db="UniProtKB">
        <authorList>
            <consortium name="EnsemblMetazoa"/>
        </authorList>
    </citation>
    <scope>IDENTIFICATION</scope>
</reference>
<dbReference type="EnsemblMetazoa" id="MESCA003362-RA">
    <property type="protein sequence ID" value="MESCA003362-PA"/>
    <property type="gene ID" value="MESCA003362"/>
</dbReference>
<dbReference type="AlphaFoldDB" id="T1GIS7"/>
<evidence type="ECO:0000313" key="2">
    <source>
        <dbReference type="Proteomes" id="UP000015102"/>
    </source>
</evidence>
<organism evidence="1 2">
    <name type="scientific">Megaselia scalaris</name>
    <name type="common">Humpbacked fly</name>
    <name type="synonym">Phora scalaris</name>
    <dbReference type="NCBI Taxonomy" id="36166"/>
    <lineage>
        <taxon>Eukaryota</taxon>
        <taxon>Metazoa</taxon>
        <taxon>Ecdysozoa</taxon>
        <taxon>Arthropoda</taxon>
        <taxon>Hexapoda</taxon>
        <taxon>Insecta</taxon>
        <taxon>Pterygota</taxon>
        <taxon>Neoptera</taxon>
        <taxon>Endopterygota</taxon>
        <taxon>Diptera</taxon>
        <taxon>Brachycera</taxon>
        <taxon>Muscomorpha</taxon>
        <taxon>Platypezoidea</taxon>
        <taxon>Phoridae</taxon>
        <taxon>Megaseliini</taxon>
        <taxon>Megaselia</taxon>
    </lineage>
</organism>
<proteinExistence type="predicted"/>
<name>T1GIS7_MEGSC</name>